<accession>A0A0C9USG9</accession>
<proteinExistence type="predicted"/>
<dbReference type="AlphaFoldDB" id="A0A0C9USG9"/>
<evidence type="ECO:0000313" key="1">
    <source>
        <dbReference type="EMBL" id="KIJ28296.1"/>
    </source>
</evidence>
<dbReference type="EMBL" id="KN837310">
    <property type="protein sequence ID" value="KIJ28296.1"/>
    <property type="molecule type" value="Genomic_DNA"/>
</dbReference>
<sequence length="292" mass="33598">MPQQRKFTEIKGIYMPDLSDEISVTVFSNLYPRLYGYDSVDSSEHVPSVNMTSISSLGKFPKTPCYVTSTPRFWSTIILSHDHFNEDRIRRQPQRCGDEPLGLFVRYGRWHSLKSFIPFGILQLWSENLRRIGIFNDLFFPEEYETLFPLKQTSMLPALQMFEVCGFEPPLRQPNLGRISASQLVFLVMFADVDLLSRFSVPEHANLEHLKYLYIAEPFVSIPCADFWPFITLCPGSSGLCNTLVDYHREESRATTRCVARTHRTQNKCPLHCGCCLLFPIPTLSQAEDLPL</sequence>
<dbReference type="HOGENOM" id="CLU_953660_0_0_1"/>
<reference evidence="1 2" key="1">
    <citation type="submission" date="2014-06" db="EMBL/GenBank/DDBJ databases">
        <title>Evolutionary Origins and Diversification of the Mycorrhizal Mutualists.</title>
        <authorList>
            <consortium name="DOE Joint Genome Institute"/>
            <consortium name="Mycorrhizal Genomics Consortium"/>
            <person name="Kohler A."/>
            <person name="Kuo A."/>
            <person name="Nagy L.G."/>
            <person name="Floudas D."/>
            <person name="Copeland A."/>
            <person name="Barry K.W."/>
            <person name="Cichocki N."/>
            <person name="Veneault-Fourrey C."/>
            <person name="LaButti K."/>
            <person name="Lindquist E.A."/>
            <person name="Lipzen A."/>
            <person name="Lundell T."/>
            <person name="Morin E."/>
            <person name="Murat C."/>
            <person name="Riley R."/>
            <person name="Ohm R."/>
            <person name="Sun H."/>
            <person name="Tunlid A."/>
            <person name="Henrissat B."/>
            <person name="Grigoriev I.V."/>
            <person name="Hibbett D.S."/>
            <person name="Martin F."/>
        </authorList>
    </citation>
    <scope>NUCLEOTIDE SEQUENCE [LARGE SCALE GENOMIC DNA]</scope>
    <source>
        <strain evidence="1 2">SS14</strain>
    </source>
</reference>
<gene>
    <name evidence="1" type="ORF">M422DRAFT_54671</name>
</gene>
<evidence type="ECO:0000313" key="2">
    <source>
        <dbReference type="Proteomes" id="UP000054279"/>
    </source>
</evidence>
<dbReference type="Proteomes" id="UP000054279">
    <property type="component" value="Unassembled WGS sequence"/>
</dbReference>
<keyword evidence="2" id="KW-1185">Reference proteome</keyword>
<protein>
    <submittedName>
        <fullName evidence="1">Unplaced genomic scaffold SPHSTscaffold_235, whole genome shotgun sequence</fullName>
    </submittedName>
</protein>
<name>A0A0C9USG9_SPHS4</name>
<organism evidence="1 2">
    <name type="scientific">Sphaerobolus stellatus (strain SS14)</name>
    <dbReference type="NCBI Taxonomy" id="990650"/>
    <lineage>
        <taxon>Eukaryota</taxon>
        <taxon>Fungi</taxon>
        <taxon>Dikarya</taxon>
        <taxon>Basidiomycota</taxon>
        <taxon>Agaricomycotina</taxon>
        <taxon>Agaricomycetes</taxon>
        <taxon>Phallomycetidae</taxon>
        <taxon>Geastrales</taxon>
        <taxon>Sphaerobolaceae</taxon>
        <taxon>Sphaerobolus</taxon>
    </lineage>
</organism>